<gene>
    <name evidence="1" type="ORF">HZZ13_00070</name>
</gene>
<comment type="caution">
    <text evidence="1">The sequence shown here is derived from an EMBL/GenBank/DDBJ whole genome shotgun (WGS) entry which is preliminary data.</text>
</comment>
<sequence>MLKTSKKSMPPLLNTIAAMKNADFLLISSKPQQLFGNTVLPVPELVRSPTELRSCARPDNEDLRAIILGKMGALLGFAKFQSAPFHGRGQLLGFRSNRHFEIQPH</sequence>
<keyword evidence="2" id="KW-1185">Reference proteome</keyword>
<dbReference type="Proteomes" id="UP000807370">
    <property type="component" value="Unassembled WGS sequence"/>
</dbReference>
<protein>
    <submittedName>
        <fullName evidence="1">Uncharacterized protein</fullName>
    </submittedName>
</protein>
<dbReference type="EMBL" id="JACCHP010000001">
    <property type="protein sequence ID" value="MBH5396235.1"/>
    <property type="molecule type" value="Genomic_DNA"/>
</dbReference>
<accession>A0ABS0PGL5</accession>
<evidence type="ECO:0000313" key="1">
    <source>
        <dbReference type="EMBL" id="MBH5396235.1"/>
    </source>
</evidence>
<evidence type="ECO:0000313" key="2">
    <source>
        <dbReference type="Proteomes" id="UP000807370"/>
    </source>
</evidence>
<name>A0ABS0PGL5_9BRAD</name>
<dbReference type="RefSeq" id="WP_197957691.1">
    <property type="nucleotide sequence ID" value="NZ_JACCHP010000001.1"/>
</dbReference>
<organism evidence="1 2">
    <name type="scientific">Bradyrhizobium agreste</name>
    <dbReference type="NCBI Taxonomy" id="2751811"/>
    <lineage>
        <taxon>Bacteria</taxon>
        <taxon>Pseudomonadati</taxon>
        <taxon>Pseudomonadota</taxon>
        <taxon>Alphaproteobacteria</taxon>
        <taxon>Hyphomicrobiales</taxon>
        <taxon>Nitrobacteraceae</taxon>
        <taxon>Bradyrhizobium</taxon>
    </lineage>
</organism>
<proteinExistence type="predicted"/>
<reference evidence="1 2" key="1">
    <citation type="submission" date="2020-07" db="EMBL/GenBank/DDBJ databases">
        <title>Bradyrhizobium diversity isolated from nodules of indigenous legumes of Western Australia.</title>
        <authorList>
            <person name="Klepa M.S."/>
        </authorList>
    </citation>
    <scope>NUCLEOTIDE SEQUENCE [LARGE SCALE GENOMIC DNA]</scope>
    <source>
        <strain evidence="1 2">CNPSo 4010</strain>
    </source>
</reference>